<evidence type="ECO:0000313" key="2">
    <source>
        <dbReference type="EMBL" id="KAK0394802.1"/>
    </source>
</evidence>
<protein>
    <submittedName>
        <fullName evidence="2">Uncharacterized protein</fullName>
    </submittedName>
</protein>
<reference evidence="2" key="1">
    <citation type="submission" date="2023-06" db="EMBL/GenBank/DDBJ databases">
        <title>Genomic analysis of the entomopathogenic nematode Steinernema hermaphroditum.</title>
        <authorList>
            <person name="Schwarz E.M."/>
            <person name="Heppert J.K."/>
            <person name="Baniya A."/>
            <person name="Schwartz H.T."/>
            <person name="Tan C.-H."/>
            <person name="Antoshechkin I."/>
            <person name="Sternberg P.W."/>
            <person name="Goodrich-Blair H."/>
            <person name="Dillman A.R."/>
        </authorList>
    </citation>
    <scope>NUCLEOTIDE SEQUENCE</scope>
    <source>
        <strain evidence="2">PS9179</strain>
        <tissue evidence="2">Whole animal</tissue>
    </source>
</reference>
<keyword evidence="1" id="KW-0812">Transmembrane</keyword>
<proteinExistence type="predicted"/>
<gene>
    <name evidence="2" type="ORF">QR680_000941</name>
</gene>
<evidence type="ECO:0000256" key="1">
    <source>
        <dbReference type="SAM" id="Phobius"/>
    </source>
</evidence>
<dbReference type="EMBL" id="JAUCMV010000005">
    <property type="protein sequence ID" value="KAK0394802.1"/>
    <property type="molecule type" value="Genomic_DNA"/>
</dbReference>
<organism evidence="2 3">
    <name type="scientific">Steinernema hermaphroditum</name>
    <dbReference type="NCBI Taxonomy" id="289476"/>
    <lineage>
        <taxon>Eukaryota</taxon>
        <taxon>Metazoa</taxon>
        <taxon>Ecdysozoa</taxon>
        <taxon>Nematoda</taxon>
        <taxon>Chromadorea</taxon>
        <taxon>Rhabditida</taxon>
        <taxon>Tylenchina</taxon>
        <taxon>Panagrolaimomorpha</taxon>
        <taxon>Strongyloidoidea</taxon>
        <taxon>Steinernematidae</taxon>
        <taxon>Steinernema</taxon>
    </lineage>
</organism>
<dbReference type="Proteomes" id="UP001175271">
    <property type="component" value="Unassembled WGS sequence"/>
</dbReference>
<keyword evidence="3" id="KW-1185">Reference proteome</keyword>
<feature type="transmembrane region" description="Helical" evidence="1">
    <location>
        <begin position="59"/>
        <end position="76"/>
    </location>
</feature>
<keyword evidence="1" id="KW-1133">Transmembrane helix</keyword>
<comment type="caution">
    <text evidence="2">The sequence shown here is derived from an EMBL/GenBank/DDBJ whole genome shotgun (WGS) entry which is preliminary data.</text>
</comment>
<keyword evidence="1" id="KW-0472">Membrane</keyword>
<accession>A0AA39LEZ6</accession>
<sequence>MYVRRPVNERAIIKLAVQSSIGRFGHQSSRGISSRILHLALSLVNYRCSLHLNIMNTRSLIAILAFCAVSVFSSAGSKYMDGLIDMVVDNESKAELTAAKNDVTLPKRDRNILILNVMMKQPAHVKDAFFIQLLNEQSKQARRNQLAQIHLKLVEPELVAAYNKLEELKLDMEISDYQQEQEERFILSTLTKRQRQTLETIGTDEFGA</sequence>
<name>A0AA39LEZ6_9BILA</name>
<evidence type="ECO:0000313" key="3">
    <source>
        <dbReference type="Proteomes" id="UP001175271"/>
    </source>
</evidence>
<dbReference type="AlphaFoldDB" id="A0AA39LEZ6"/>